<keyword evidence="8 11" id="KW-1133">Transmembrane helix</keyword>
<evidence type="ECO:0000256" key="7">
    <source>
        <dbReference type="ARBA" id="ARBA00022833"/>
    </source>
</evidence>
<dbReference type="Gene3D" id="1.20.58.340">
    <property type="entry name" value="Magnesium transport protein CorA, transmembrane region"/>
    <property type="match status" value="2"/>
</dbReference>
<dbReference type="Gene3D" id="3.30.460.20">
    <property type="entry name" value="CorA soluble domain-like"/>
    <property type="match status" value="1"/>
</dbReference>
<dbReference type="EMBL" id="JAUSVX010000006">
    <property type="protein sequence ID" value="MDQ0470666.1"/>
    <property type="molecule type" value="Genomic_DNA"/>
</dbReference>
<evidence type="ECO:0000313" key="13">
    <source>
        <dbReference type="Proteomes" id="UP001242480"/>
    </source>
</evidence>
<dbReference type="PANTHER" id="PTHR46494:SF3">
    <property type="entry name" value="ZINC TRANSPORT PROTEIN ZNTB"/>
    <property type="match status" value="1"/>
</dbReference>
<gene>
    <name evidence="12" type="ORF">QO011_003685</name>
</gene>
<comment type="caution">
    <text evidence="12">The sequence shown here is derived from an EMBL/GenBank/DDBJ whole genome shotgun (WGS) entry which is preliminary data.</text>
</comment>
<evidence type="ECO:0000256" key="8">
    <source>
        <dbReference type="ARBA" id="ARBA00022989"/>
    </source>
</evidence>
<evidence type="ECO:0000313" key="12">
    <source>
        <dbReference type="EMBL" id="MDQ0470666.1"/>
    </source>
</evidence>
<evidence type="ECO:0000256" key="5">
    <source>
        <dbReference type="ARBA" id="ARBA00022519"/>
    </source>
</evidence>
<comment type="subcellular location">
    <subcellularLocation>
        <location evidence="1">Cell membrane</location>
        <topology evidence="1">Multi-pass membrane protein</topology>
    </subcellularLocation>
</comment>
<keyword evidence="6 11" id="KW-0812">Transmembrane</keyword>
<organism evidence="12 13">
    <name type="scientific">Labrys wisconsinensis</name>
    <dbReference type="NCBI Taxonomy" id="425677"/>
    <lineage>
        <taxon>Bacteria</taxon>
        <taxon>Pseudomonadati</taxon>
        <taxon>Pseudomonadota</taxon>
        <taxon>Alphaproteobacteria</taxon>
        <taxon>Hyphomicrobiales</taxon>
        <taxon>Xanthobacteraceae</taxon>
        <taxon>Labrys</taxon>
    </lineage>
</organism>
<keyword evidence="7" id="KW-0862">Zinc</keyword>
<keyword evidence="13" id="KW-1185">Reference proteome</keyword>
<feature type="transmembrane region" description="Helical" evidence="11">
    <location>
        <begin position="282"/>
        <end position="302"/>
    </location>
</feature>
<evidence type="ECO:0000256" key="10">
    <source>
        <dbReference type="ARBA" id="ARBA00023136"/>
    </source>
</evidence>
<name>A0ABU0J8R2_9HYPH</name>
<dbReference type="SUPFAM" id="SSF144083">
    <property type="entry name" value="Magnesium transport protein CorA, transmembrane region"/>
    <property type="match status" value="1"/>
</dbReference>
<dbReference type="Proteomes" id="UP001242480">
    <property type="component" value="Unassembled WGS sequence"/>
</dbReference>
<keyword evidence="9" id="KW-0406">Ion transport</keyword>
<sequence length="343" mass="37014">MVDVASLPLLARDAQSHAPGLVWALRLLPGGAAQRLTAAEAAAAIGGAEAGWLWLHVDLLDRRAHDWLHQTCSLPPATRAVLDGHDDALMLGYEDGVVHGVCADFHGELGGVGQTLGRLTFAVGEHMLVTGRRHPLEATEAVRQAVESGSLRPATAFDVLGDIITTFCKATSRHLSAIATTLDQVEDVLVTGRINNERRRLMAARRLTLAVHRPVAALAHLFQDEDCETWDLSEAGRGALRRLGGRLQALDRDVIMVGDRARLLHEEVTTELADESNRSLRALAVMSALLLPGSLIAGIFGMNVKGLPLLDTDGGFWIAMAVTSLATLMFYWALRRAGLTLRF</sequence>
<evidence type="ECO:0000256" key="6">
    <source>
        <dbReference type="ARBA" id="ARBA00022692"/>
    </source>
</evidence>
<keyword evidence="5" id="KW-0997">Cell inner membrane</keyword>
<dbReference type="PANTHER" id="PTHR46494">
    <property type="entry name" value="CORA FAMILY METAL ION TRANSPORTER (EUROFUNG)"/>
    <property type="match status" value="1"/>
</dbReference>
<dbReference type="InterPro" id="IPR045861">
    <property type="entry name" value="CorA_cytoplasmic_dom"/>
</dbReference>
<dbReference type="InterPro" id="IPR045863">
    <property type="entry name" value="CorA_TM1_TM2"/>
</dbReference>
<keyword evidence="10 11" id="KW-0472">Membrane</keyword>
<evidence type="ECO:0000256" key="3">
    <source>
        <dbReference type="ARBA" id="ARBA00022448"/>
    </source>
</evidence>
<evidence type="ECO:0000256" key="11">
    <source>
        <dbReference type="SAM" id="Phobius"/>
    </source>
</evidence>
<protein>
    <submittedName>
        <fullName evidence="12">Zinc transporter</fullName>
    </submittedName>
</protein>
<dbReference type="Pfam" id="PF01544">
    <property type="entry name" value="CorA"/>
    <property type="match status" value="1"/>
</dbReference>
<keyword evidence="3" id="KW-0813">Transport</keyword>
<dbReference type="SUPFAM" id="SSF143865">
    <property type="entry name" value="CorA soluble domain-like"/>
    <property type="match status" value="1"/>
</dbReference>
<evidence type="ECO:0000256" key="2">
    <source>
        <dbReference type="ARBA" id="ARBA00009765"/>
    </source>
</evidence>
<evidence type="ECO:0000256" key="1">
    <source>
        <dbReference type="ARBA" id="ARBA00004651"/>
    </source>
</evidence>
<reference evidence="12 13" key="1">
    <citation type="submission" date="2023-07" db="EMBL/GenBank/DDBJ databases">
        <title>Genomic Encyclopedia of Type Strains, Phase IV (KMG-IV): sequencing the most valuable type-strain genomes for metagenomic binning, comparative biology and taxonomic classification.</title>
        <authorList>
            <person name="Goeker M."/>
        </authorList>
    </citation>
    <scope>NUCLEOTIDE SEQUENCE [LARGE SCALE GENOMIC DNA]</scope>
    <source>
        <strain evidence="12 13">DSM 19619</strain>
    </source>
</reference>
<feature type="transmembrane region" description="Helical" evidence="11">
    <location>
        <begin position="314"/>
        <end position="334"/>
    </location>
</feature>
<dbReference type="RefSeq" id="WP_307274815.1">
    <property type="nucleotide sequence ID" value="NZ_JAUSVX010000006.1"/>
</dbReference>
<evidence type="ECO:0000256" key="9">
    <source>
        <dbReference type="ARBA" id="ARBA00023065"/>
    </source>
</evidence>
<comment type="similarity">
    <text evidence="2">Belongs to the CorA metal ion transporter (MIT) (TC 1.A.35) family.</text>
</comment>
<dbReference type="InterPro" id="IPR002523">
    <property type="entry name" value="MgTranspt_CorA/ZnTranspt_ZntB"/>
</dbReference>
<evidence type="ECO:0000256" key="4">
    <source>
        <dbReference type="ARBA" id="ARBA00022475"/>
    </source>
</evidence>
<accession>A0ABU0J8R2</accession>
<keyword evidence="4" id="KW-1003">Cell membrane</keyword>
<proteinExistence type="inferred from homology"/>